<organism evidence="2 3">
    <name type="scientific">Puccinia graminis f. sp. tritici (strain CRL 75-36-700-3 / race SCCL)</name>
    <name type="common">Black stem rust fungus</name>
    <dbReference type="NCBI Taxonomy" id="418459"/>
    <lineage>
        <taxon>Eukaryota</taxon>
        <taxon>Fungi</taxon>
        <taxon>Dikarya</taxon>
        <taxon>Basidiomycota</taxon>
        <taxon>Pucciniomycotina</taxon>
        <taxon>Pucciniomycetes</taxon>
        <taxon>Pucciniales</taxon>
        <taxon>Pucciniaceae</taxon>
        <taxon>Puccinia</taxon>
    </lineage>
</organism>
<dbReference type="Proteomes" id="UP000008783">
    <property type="component" value="Unassembled WGS sequence"/>
</dbReference>
<keyword evidence="3" id="KW-1185">Reference proteome</keyword>
<dbReference type="KEGG" id="pgr:PGTG_15212"/>
<reference key="1">
    <citation type="submission" date="2007-01" db="EMBL/GenBank/DDBJ databases">
        <title>The Genome Sequence of Puccinia graminis f. sp. tritici Strain CRL 75-36-700-3.</title>
        <authorList>
            <consortium name="The Broad Institute Genome Sequencing Platform"/>
            <person name="Birren B."/>
            <person name="Lander E."/>
            <person name="Galagan J."/>
            <person name="Nusbaum C."/>
            <person name="Devon K."/>
            <person name="Cuomo C."/>
            <person name="Jaffe D."/>
            <person name="Butler J."/>
            <person name="Alvarez P."/>
            <person name="Gnerre S."/>
            <person name="Grabherr M."/>
            <person name="Mauceli E."/>
            <person name="Brockman W."/>
            <person name="Young S."/>
            <person name="LaButti K."/>
            <person name="Sykes S."/>
            <person name="DeCaprio D."/>
            <person name="Crawford M."/>
            <person name="Koehrsen M."/>
            <person name="Engels R."/>
            <person name="Montgomery P."/>
            <person name="Pearson M."/>
            <person name="Howarth C."/>
            <person name="Larson L."/>
            <person name="White J."/>
            <person name="Zeng Q."/>
            <person name="Kodira C."/>
            <person name="Yandava C."/>
            <person name="Alvarado L."/>
            <person name="O'Leary S."/>
            <person name="Szabo L."/>
            <person name="Dean R."/>
            <person name="Schein J."/>
        </authorList>
    </citation>
    <scope>NUCLEOTIDE SEQUENCE</scope>
    <source>
        <strain>CRL 75-36-700-3</strain>
    </source>
</reference>
<dbReference type="GeneID" id="10542452"/>
<evidence type="ECO:0000313" key="3">
    <source>
        <dbReference type="Proteomes" id="UP000008783"/>
    </source>
</evidence>
<feature type="compositionally biased region" description="Polar residues" evidence="1">
    <location>
        <begin position="366"/>
        <end position="394"/>
    </location>
</feature>
<dbReference type="RefSeq" id="XP_003333428.2">
    <property type="nucleotide sequence ID" value="XM_003333380.2"/>
</dbReference>
<name>E3KXD6_PUCGT</name>
<dbReference type="VEuPathDB" id="FungiDB:PGTG_15212"/>
<reference evidence="3" key="2">
    <citation type="journal article" date="2011" name="Proc. Natl. Acad. Sci. U.S.A.">
        <title>Obligate biotrophy features unraveled by the genomic analysis of rust fungi.</title>
        <authorList>
            <person name="Duplessis S."/>
            <person name="Cuomo C.A."/>
            <person name="Lin Y.-C."/>
            <person name="Aerts A."/>
            <person name="Tisserant E."/>
            <person name="Veneault-Fourrey C."/>
            <person name="Joly D.L."/>
            <person name="Hacquard S."/>
            <person name="Amselem J."/>
            <person name="Cantarel B.L."/>
            <person name="Chiu R."/>
            <person name="Coutinho P.M."/>
            <person name="Feau N."/>
            <person name="Field M."/>
            <person name="Frey P."/>
            <person name="Gelhaye E."/>
            <person name="Goldberg J."/>
            <person name="Grabherr M.G."/>
            <person name="Kodira C.D."/>
            <person name="Kohler A."/>
            <person name="Kuees U."/>
            <person name="Lindquist E.A."/>
            <person name="Lucas S.M."/>
            <person name="Mago R."/>
            <person name="Mauceli E."/>
            <person name="Morin E."/>
            <person name="Murat C."/>
            <person name="Pangilinan J.L."/>
            <person name="Park R."/>
            <person name="Pearson M."/>
            <person name="Quesneville H."/>
            <person name="Rouhier N."/>
            <person name="Sakthikumar S."/>
            <person name="Salamov A.A."/>
            <person name="Schmutz J."/>
            <person name="Selles B."/>
            <person name="Shapiro H."/>
            <person name="Tanguay P."/>
            <person name="Tuskan G.A."/>
            <person name="Henrissat B."/>
            <person name="Van de Peer Y."/>
            <person name="Rouze P."/>
            <person name="Ellis J.G."/>
            <person name="Dodds P.N."/>
            <person name="Schein J.E."/>
            <person name="Zhong S."/>
            <person name="Hamelin R.C."/>
            <person name="Grigoriev I.V."/>
            <person name="Szabo L.J."/>
            <person name="Martin F."/>
        </authorList>
    </citation>
    <scope>NUCLEOTIDE SEQUENCE [LARGE SCALE GENOMIC DNA]</scope>
    <source>
        <strain evidence="3">CRL 75-36-700-3 / race SCCL</strain>
    </source>
</reference>
<evidence type="ECO:0000313" key="2">
    <source>
        <dbReference type="EMBL" id="EFP89009.2"/>
    </source>
</evidence>
<dbReference type="InParanoid" id="E3KXD6"/>
<proteinExistence type="predicted"/>
<protein>
    <submittedName>
        <fullName evidence="2">Uncharacterized protein</fullName>
    </submittedName>
</protein>
<dbReference type="HOGENOM" id="CLU_657446_0_0_1"/>
<dbReference type="OrthoDB" id="2506484at2759"/>
<sequence>MHLWLWQFGNSATRQSEAYCYKHSGSWFTSRIIIQIFRRQGLGFGEFQDLDLDTSSNNQAGSRGSILRHSPGTSSVWTVHHLRSRELRVADCQACLNFSRVKFSTNRLSDIRIVYMGFRLIRGVLSTTVLVLEYKTTLHGPFDIIASLGQIGGGDTTFGQFQYDTTIGFTDPTHGEETNIMIKANCYGSVPSALQADKVYILHGRLIARNEDAPPVLFCEQEVTLNIGDSSTYMSVLANKVVVEGFGIVVKREEVPGFGIGNVAQTNLHVVLRHTDYDNMSRNKVEFEIMYIVPGNKILGKTFGLFRLGRETAISGYISGYIAKDKMWEATAVAPTSGDQAALVAAPSRGACSGNVHRRPGLIQLGSKQNNSTPPEQSTNNGSQADATKVNNYRSPAGAGPSGSATLPAIPEDKLRRG</sequence>
<gene>
    <name evidence="2" type="ORF">PGTG_15212</name>
</gene>
<evidence type="ECO:0000256" key="1">
    <source>
        <dbReference type="SAM" id="MobiDB-lite"/>
    </source>
</evidence>
<feature type="region of interest" description="Disordered" evidence="1">
    <location>
        <begin position="364"/>
        <end position="418"/>
    </location>
</feature>
<dbReference type="EMBL" id="DS178318">
    <property type="protein sequence ID" value="EFP89009.2"/>
    <property type="molecule type" value="Genomic_DNA"/>
</dbReference>
<accession>E3KXD6</accession>
<dbReference type="AlphaFoldDB" id="E3KXD6"/>